<comment type="caution">
    <text evidence="2">The sequence shown here is derived from an EMBL/GenBank/DDBJ whole genome shotgun (WGS) entry which is preliminary data.</text>
</comment>
<gene>
    <name evidence="2" type="ORF">ECRASSUSDP1_LOCUS11524</name>
</gene>
<sequence length="81" mass="9360">MKHIIFDITKEESKGPKEETKINPRGDVKLLTPNDNPTVRLTPLDFDSKFPDPNSHSQFERSIAPRHDEKSVKLFEKVKES</sequence>
<name>A0AAD1ULX9_EUPCR</name>
<dbReference type="Proteomes" id="UP001295684">
    <property type="component" value="Unassembled WGS sequence"/>
</dbReference>
<organism evidence="2 3">
    <name type="scientific">Euplotes crassus</name>
    <dbReference type="NCBI Taxonomy" id="5936"/>
    <lineage>
        <taxon>Eukaryota</taxon>
        <taxon>Sar</taxon>
        <taxon>Alveolata</taxon>
        <taxon>Ciliophora</taxon>
        <taxon>Intramacronucleata</taxon>
        <taxon>Spirotrichea</taxon>
        <taxon>Hypotrichia</taxon>
        <taxon>Euplotida</taxon>
        <taxon>Euplotidae</taxon>
        <taxon>Moneuplotes</taxon>
    </lineage>
</organism>
<accession>A0AAD1ULX9</accession>
<feature type="region of interest" description="Disordered" evidence="1">
    <location>
        <begin position="1"/>
        <end position="70"/>
    </location>
</feature>
<feature type="compositionally biased region" description="Basic and acidic residues" evidence="1">
    <location>
        <begin position="1"/>
        <end position="28"/>
    </location>
</feature>
<evidence type="ECO:0000313" key="3">
    <source>
        <dbReference type="Proteomes" id="UP001295684"/>
    </source>
</evidence>
<evidence type="ECO:0000256" key="1">
    <source>
        <dbReference type="SAM" id="MobiDB-lite"/>
    </source>
</evidence>
<proteinExistence type="predicted"/>
<dbReference type="EMBL" id="CAMPGE010011380">
    <property type="protein sequence ID" value="CAI2370216.1"/>
    <property type="molecule type" value="Genomic_DNA"/>
</dbReference>
<keyword evidence="3" id="KW-1185">Reference proteome</keyword>
<reference evidence="2" key="1">
    <citation type="submission" date="2023-07" db="EMBL/GenBank/DDBJ databases">
        <authorList>
            <consortium name="AG Swart"/>
            <person name="Singh M."/>
            <person name="Singh A."/>
            <person name="Seah K."/>
            <person name="Emmerich C."/>
        </authorList>
    </citation>
    <scope>NUCLEOTIDE SEQUENCE</scope>
    <source>
        <strain evidence="2">DP1</strain>
    </source>
</reference>
<protein>
    <submittedName>
        <fullName evidence="2">Uncharacterized protein</fullName>
    </submittedName>
</protein>
<evidence type="ECO:0000313" key="2">
    <source>
        <dbReference type="EMBL" id="CAI2370216.1"/>
    </source>
</evidence>
<dbReference type="AlphaFoldDB" id="A0AAD1ULX9"/>